<keyword evidence="3" id="KW-1185">Reference proteome</keyword>
<protein>
    <submittedName>
        <fullName evidence="2">Uncharacterized protein</fullName>
    </submittedName>
</protein>
<evidence type="ECO:0000256" key="1">
    <source>
        <dbReference type="SAM" id="MobiDB-lite"/>
    </source>
</evidence>
<feature type="region of interest" description="Disordered" evidence="1">
    <location>
        <begin position="1"/>
        <end position="62"/>
    </location>
</feature>
<reference evidence="2" key="2">
    <citation type="submission" date="2025-09" db="UniProtKB">
        <authorList>
            <consortium name="Ensembl"/>
        </authorList>
    </citation>
    <scope>IDENTIFICATION</scope>
</reference>
<name>A0A8C7EV79_NEOVI</name>
<dbReference type="AlphaFoldDB" id="A0A8C7EV79"/>
<organism evidence="2 3">
    <name type="scientific">Neovison vison</name>
    <name type="common">American mink</name>
    <name type="synonym">Mustela vison</name>
    <dbReference type="NCBI Taxonomy" id="452646"/>
    <lineage>
        <taxon>Eukaryota</taxon>
        <taxon>Metazoa</taxon>
        <taxon>Chordata</taxon>
        <taxon>Craniata</taxon>
        <taxon>Vertebrata</taxon>
        <taxon>Euteleostomi</taxon>
        <taxon>Mammalia</taxon>
        <taxon>Eutheria</taxon>
        <taxon>Laurasiatheria</taxon>
        <taxon>Carnivora</taxon>
        <taxon>Caniformia</taxon>
        <taxon>Musteloidea</taxon>
        <taxon>Mustelidae</taxon>
        <taxon>Mustelinae</taxon>
        <taxon>Neogale</taxon>
    </lineage>
</organism>
<evidence type="ECO:0000313" key="3">
    <source>
        <dbReference type="Proteomes" id="UP000694425"/>
    </source>
</evidence>
<feature type="compositionally biased region" description="Basic and acidic residues" evidence="1">
    <location>
        <begin position="1"/>
        <end position="11"/>
    </location>
</feature>
<dbReference type="Proteomes" id="UP000694425">
    <property type="component" value="Unplaced"/>
</dbReference>
<accession>A0A8C7EV79</accession>
<reference evidence="2" key="1">
    <citation type="submission" date="2025-08" db="UniProtKB">
        <authorList>
            <consortium name="Ensembl"/>
        </authorList>
    </citation>
    <scope>IDENTIFICATION</scope>
</reference>
<sequence length="106" mass="11111">MEDTRTAESRAARATPAPGVKDLDPPPAVVHHHDPPRLGTQRQARGVDQGPPASESRSCWRSSRGLFPITQAARGRAGARTRCSGGGTLPSFPARGAGCWVLGAEC</sequence>
<dbReference type="GeneTree" id="ENSGT00910000146970"/>
<proteinExistence type="predicted"/>
<dbReference type="Ensembl" id="ENSNVIT00000029582.1">
    <property type="protein sequence ID" value="ENSNVIP00000025513.1"/>
    <property type="gene ID" value="ENSNVIG00000019727.1"/>
</dbReference>
<evidence type="ECO:0000313" key="2">
    <source>
        <dbReference type="Ensembl" id="ENSNVIP00000025513.1"/>
    </source>
</evidence>